<evidence type="ECO:0000313" key="3">
    <source>
        <dbReference type="EMBL" id="GMI21890.1"/>
    </source>
</evidence>
<comment type="caution">
    <text evidence="3">The sequence shown here is derived from an EMBL/GenBank/DDBJ whole genome shotgun (WGS) entry which is preliminary data.</text>
</comment>
<feature type="coiled-coil region" evidence="1">
    <location>
        <begin position="2"/>
        <end position="36"/>
    </location>
</feature>
<reference evidence="3 4" key="1">
    <citation type="journal article" date="2023" name="Commun. Biol.">
        <title>Genome analysis of Parmales, the sister group of diatoms, reveals the evolutionary specialization of diatoms from phago-mixotrophs to photoautotrophs.</title>
        <authorList>
            <person name="Ban H."/>
            <person name="Sato S."/>
            <person name="Yoshikawa S."/>
            <person name="Yamada K."/>
            <person name="Nakamura Y."/>
            <person name="Ichinomiya M."/>
            <person name="Sato N."/>
            <person name="Blanc-Mathieu R."/>
            <person name="Endo H."/>
            <person name="Kuwata A."/>
            <person name="Ogata H."/>
        </authorList>
    </citation>
    <scope>NUCLEOTIDE SEQUENCE [LARGE SCALE GENOMIC DNA]</scope>
</reference>
<keyword evidence="4" id="KW-1185">Reference proteome</keyword>
<feature type="compositionally biased region" description="Polar residues" evidence="2">
    <location>
        <begin position="52"/>
        <end position="61"/>
    </location>
</feature>
<proteinExistence type="predicted"/>
<evidence type="ECO:0000256" key="2">
    <source>
        <dbReference type="SAM" id="MobiDB-lite"/>
    </source>
</evidence>
<evidence type="ECO:0000256" key="1">
    <source>
        <dbReference type="SAM" id="Coils"/>
    </source>
</evidence>
<name>A0ABQ6M8V9_9STRA</name>
<accession>A0ABQ6M8V9</accession>
<feature type="region of interest" description="Disordered" evidence="2">
    <location>
        <begin position="270"/>
        <end position="301"/>
    </location>
</feature>
<dbReference type="EMBL" id="BRYB01002568">
    <property type="protein sequence ID" value="GMI21890.1"/>
    <property type="molecule type" value="Genomic_DNA"/>
</dbReference>
<feature type="region of interest" description="Disordered" evidence="2">
    <location>
        <begin position="44"/>
        <end position="65"/>
    </location>
</feature>
<organism evidence="3 4">
    <name type="scientific">Tetraparma gracilis</name>
    <dbReference type="NCBI Taxonomy" id="2962635"/>
    <lineage>
        <taxon>Eukaryota</taxon>
        <taxon>Sar</taxon>
        <taxon>Stramenopiles</taxon>
        <taxon>Ochrophyta</taxon>
        <taxon>Bolidophyceae</taxon>
        <taxon>Parmales</taxon>
        <taxon>Triparmaceae</taxon>
        <taxon>Tetraparma</taxon>
    </lineage>
</organism>
<dbReference type="Gene3D" id="1.10.287.1490">
    <property type="match status" value="1"/>
</dbReference>
<keyword evidence="1" id="KW-0175">Coiled coil</keyword>
<sequence length="329" mass="36676">MAEDLRRKHIKTLEVLQQLSDENAALKSENDQLKEVKWAELPEVPAAGSGKTGAQASTDLLASQEAELKEHRTHIEELLVKLKQSEKEAASFKDKYGGEKALVHQLKKQVDTQGSLMKELRAQMEAGRVRSEEEHGGLGDGEEKIAQLESQVSLLKSEVGTTGEKLEVSKGENAKLQSALEAQAAQQSAEKEATEKKLDEVELLMAAERKKMDAEVRELKAELERQAALAANAAEEILKAGMRVEALEEETRVKGEEVLLWKNRYEEMNKKAEDDRAASAAAPPPEQPQVEAPARKEKDFDRFVKLKKENSLLKMQIGSLQQSMSKRMR</sequence>
<protein>
    <submittedName>
        <fullName evidence="3">Uncharacterized protein</fullName>
    </submittedName>
</protein>
<gene>
    <name evidence="3" type="ORF">TeGR_g8130</name>
</gene>
<dbReference type="Proteomes" id="UP001165060">
    <property type="component" value="Unassembled WGS sequence"/>
</dbReference>
<evidence type="ECO:0000313" key="4">
    <source>
        <dbReference type="Proteomes" id="UP001165060"/>
    </source>
</evidence>